<evidence type="ECO:0000256" key="1">
    <source>
        <dbReference type="SAM" id="Phobius"/>
    </source>
</evidence>
<dbReference type="AlphaFoldDB" id="A0A2S9PYP2"/>
<evidence type="ECO:0000313" key="3">
    <source>
        <dbReference type="Proteomes" id="UP000239322"/>
    </source>
</evidence>
<keyword evidence="1" id="KW-0812">Transmembrane</keyword>
<dbReference type="Proteomes" id="UP000239322">
    <property type="component" value="Unassembled WGS sequence"/>
</dbReference>
<feature type="transmembrane region" description="Helical" evidence="1">
    <location>
        <begin position="27"/>
        <end position="49"/>
    </location>
</feature>
<organism evidence="2 3">
    <name type="scientific">Streptomyces solincola</name>
    <dbReference type="NCBI Taxonomy" id="2100817"/>
    <lineage>
        <taxon>Bacteria</taxon>
        <taxon>Bacillati</taxon>
        <taxon>Actinomycetota</taxon>
        <taxon>Actinomycetes</taxon>
        <taxon>Kitasatosporales</taxon>
        <taxon>Streptomycetaceae</taxon>
        <taxon>Streptomyces</taxon>
    </lineage>
</organism>
<sequence length="84" mass="9016">MHGDRSMEPLAPGTVQRGQLRSRVSDIAWTSLFVILGAWALLAAVGAAVGVAGSWTYVAVASALLFMALVARASMFRDRGRRRL</sequence>
<reference evidence="2 3" key="1">
    <citation type="submission" date="2018-03" db="EMBL/GenBank/DDBJ databases">
        <title>Novel Streptomyces sp. from soil.</title>
        <authorList>
            <person name="Tan G.Y.A."/>
            <person name="Lee Z.Y."/>
        </authorList>
    </citation>
    <scope>NUCLEOTIDE SEQUENCE [LARGE SCALE GENOMIC DNA]</scope>
    <source>
        <strain evidence="2 3">ST5x</strain>
    </source>
</reference>
<feature type="transmembrane region" description="Helical" evidence="1">
    <location>
        <begin position="55"/>
        <end position="75"/>
    </location>
</feature>
<keyword evidence="1" id="KW-0472">Membrane</keyword>
<protein>
    <submittedName>
        <fullName evidence="2">Uncharacterized protein</fullName>
    </submittedName>
</protein>
<proteinExistence type="predicted"/>
<evidence type="ECO:0000313" key="2">
    <source>
        <dbReference type="EMBL" id="PRH79540.1"/>
    </source>
</evidence>
<accession>A0A2S9PYP2</accession>
<keyword evidence="1" id="KW-1133">Transmembrane helix</keyword>
<keyword evidence="3" id="KW-1185">Reference proteome</keyword>
<comment type="caution">
    <text evidence="2">The sequence shown here is derived from an EMBL/GenBank/DDBJ whole genome shotgun (WGS) entry which is preliminary data.</text>
</comment>
<name>A0A2S9PYP2_9ACTN</name>
<gene>
    <name evidence="2" type="ORF">C6N75_08740</name>
</gene>
<dbReference type="EMBL" id="PVLV01000111">
    <property type="protein sequence ID" value="PRH79540.1"/>
    <property type="molecule type" value="Genomic_DNA"/>
</dbReference>